<sequence>MPVTCCHPVTGLRCRALCHEDGLSYFPLQIGQKLWRHVPYTLIVLCIQDQGSVPEVVCVNGSQMKEPCKPEVNEYQNRNQINDGVGEAFRNTTSSEPELEMQNLENEHFSNDVLEGIDGPQNMVVNDHSVVYSEKELTCKNVAEKVQDDAQLRMVSSRAESDLHGMTNVAKFEMSLLVPPNPPFGTSFVQGCCAFEPAWNIKGRYDRIDRGILHGGNRYQD</sequence>
<name>A0ABR2BKL0_9ROSI</name>
<accession>A0ABR2BKL0</accession>
<protein>
    <submittedName>
        <fullName evidence="1">Uncharacterized protein</fullName>
    </submittedName>
</protein>
<gene>
    <name evidence="1" type="ORF">V6N12_067023</name>
</gene>
<dbReference type="EMBL" id="JBBPBM010000106">
    <property type="protein sequence ID" value="KAK8507690.1"/>
    <property type="molecule type" value="Genomic_DNA"/>
</dbReference>
<reference evidence="1 2" key="1">
    <citation type="journal article" date="2024" name="G3 (Bethesda)">
        <title>Genome assembly of Hibiscus sabdariffa L. provides insights into metabolisms of medicinal natural products.</title>
        <authorList>
            <person name="Kim T."/>
        </authorList>
    </citation>
    <scope>NUCLEOTIDE SEQUENCE [LARGE SCALE GENOMIC DNA]</scope>
    <source>
        <strain evidence="1">TK-2024</strain>
        <tissue evidence="1">Old leaves</tissue>
    </source>
</reference>
<organism evidence="1 2">
    <name type="scientific">Hibiscus sabdariffa</name>
    <name type="common">roselle</name>
    <dbReference type="NCBI Taxonomy" id="183260"/>
    <lineage>
        <taxon>Eukaryota</taxon>
        <taxon>Viridiplantae</taxon>
        <taxon>Streptophyta</taxon>
        <taxon>Embryophyta</taxon>
        <taxon>Tracheophyta</taxon>
        <taxon>Spermatophyta</taxon>
        <taxon>Magnoliopsida</taxon>
        <taxon>eudicotyledons</taxon>
        <taxon>Gunneridae</taxon>
        <taxon>Pentapetalae</taxon>
        <taxon>rosids</taxon>
        <taxon>malvids</taxon>
        <taxon>Malvales</taxon>
        <taxon>Malvaceae</taxon>
        <taxon>Malvoideae</taxon>
        <taxon>Hibiscus</taxon>
    </lineage>
</organism>
<dbReference type="Proteomes" id="UP001472677">
    <property type="component" value="Unassembled WGS sequence"/>
</dbReference>
<keyword evidence="2" id="KW-1185">Reference proteome</keyword>
<comment type="caution">
    <text evidence="1">The sequence shown here is derived from an EMBL/GenBank/DDBJ whole genome shotgun (WGS) entry which is preliminary data.</text>
</comment>
<proteinExistence type="predicted"/>
<evidence type="ECO:0000313" key="2">
    <source>
        <dbReference type="Proteomes" id="UP001472677"/>
    </source>
</evidence>
<evidence type="ECO:0000313" key="1">
    <source>
        <dbReference type="EMBL" id="KAK8507690.1"/>
    </source>
</evidence>